<dbReference type="InterPro" id="IPR032780">
    <property type="entry name" value="DNA_pol3_delt_C"/>
</dbReference>
<dbReference type="GO" id="GO:0009360">
    <property type="term" value="C:DNA polymerase III complex"/>
    <property type="evidence" value="ECO:0007669"/>
    <property type="project" value="UniProtKB-UniRule"/>
</dbReference>
<dbReference type="AlphaFoldDB" id="A0A368HEE1"/>
<dbReference type="InterPro" id="IPR027417">
    <property type="entry name" value="P-loop_NTPase"/>
</dbReference>
<keyword evidence="13" id="KW-1185">Reference proteome</keyword>
<accession>A0A368HEE1</accession>
<gene>
    <name evidence="12" type="primary">holA</name>
    <name evidence="12" type="ORF">C4900_13305</name>
</gene>
<keyword evidence="6" id="KW-0239">DNA-directed DNA polymerase</keyword>
<dbReference type="GO" id="GO:0003887">
    <property type="term" value="F:DNA-directed DNA polymerase activity"/>
    <property type="evidence" value="ECO:0007669"/>
    <property type="project" value="UniProtKB-UniRule"/>
</dbReference>
<dbReference type="InterPro" id="IPR010372">
    <property type="entry name" value="DNA_pol3_delta_N"/>
</dbReference>
<dbReference type="OrthoDB" id="9770982at2"/>
<evidence type="ECO:0000256" key="5">
    <source>
        <dbReference type="ARBA" id="ARBA00022705"/>
    </source>
</evidence>
<dbReference type="EC" id="2.7.7.7" evidence="1 9"/>
<organism evidence="12 13">
    <name type="scientific">Acidiferrobacter thiooxydans</name>
    <dbReference type="NCBI Taxonomy" id="163359"/>
    <lineage>
        <taxon>Bacteria</taxon>
        <taxon>Pseudomonadati</taxon>
        <taxon>Pseudomonadota</taxon>
        <taxon>Gammaproteobacteria</taxon>
        <taxon>Acidiferrobacterales</taxon>
        <taxon>Acidiferrobacteraceae</taxon>
        <taxon>Acidiferrobacter</taxon>
    </lineage>
</organism>
<dbReference type="PANTHER" id="PTHR34388:SF1">
    <property type="entry name" value="DNA POLYMERASE III SUBUNIT DELTA"/>
    <property type="match status" value="1"/>
</dbReference>
<dbReference type="InterPro" id="IPR005790">
    <property type="entry name" value="DNA_polIII_delta"/>
</dbReference>
<evidence type="ECO:0000256" key="4">
    <source>
        <dbReference type="ARBA" id="ARBA00022695"/>
    </source>
</evidence>
<reference evidence="12 13" key="1">
    <citation type="submission" date="2018-02" db="EMBL/GenBank/DDBJ databases">
        <title>Insights into the biology of acidophilic members of the Acidiferrobacteraceae family derived from comparative genomic analyses.</title>
        <authorList>
            <person name="Issotta F."/>
            <person name="Thyssen C."/>
            <person name="Mena C."/>
            <person name="Moya A."/>
            <person name="Bellenberg S."/>
            <person name="Sproer C."/>
            <person name="Covarrubias P.C."/>
            <person name="Sand W."/>
            <person name="Quatrini R."/>
            <person name="Vera M."/>
        </authorList>
    </citation>
    <scope>NUCLEOTIDE SEQUENCE [LARGE SCALE GENOMIC DNA]</scope>
    <source>
        <strain evidence="13">m-1</strain>
    </source>
</reference>
<dbReference type="Pfam" id="PF14840">
    <property type="entry name" value="DNA_pol3_delt_C"/>
    <property type="match status" value="1"/>
</dbReference>
<dbReference type="EMBL" id="PSYR01000002">
    <property type="protein sequence ID" value="RCN56738.1"/>
    <property type="molecule type" value="Genomic_DNA"/>
</dbReference>
<comment type="similarity">
    <text evidence="7">Belongs to the DNA polymerase HolA subunit family.</text>
</comment>
<dbReference type="GO" id="GO:0003677">
    <property type="term" value="F:DNA binding"/>
    <property type="evidence" value="ECO:0007669"/>
    <property type="project" value="InterPro"/>
</dbReference>
<keyword evidence="3" id="KW-0808">Transferase</keyword>
<evidence type="ECO:0000313" key="12">
    <source>
        <dbReference type="EMBL" id="RCN56738.1"/>
    </source>
</evidence>
<dbReference type="InterPro" id="IPR008921">
    <property type="entry name" value="DNA_pol3_clamp-load_cplx_C"/>
</dbReference>
<dbReference type="Gene3D" id="3.40.50.300">
    <property type="entry name" value="P-loop containing nucleotide triphosphate hydrolases"/>
    <property type="match status" value="1"/>
</dbReference>
<name>A0A368HEE1_9GAMM</name>
<evidence type="ECO:0000313" key="13">
    <source>
        <dbReference type="Proteomes" id="UP000253250"/>
    </source>
</evidence>
<dbReference type="SUPFAM" id="SSF52540">
    <property type="entry name" value="P-loop containing nucleoside triphosphate hydrolases"/>
    <property type="match status" value="1"/>
</dbReference>
<dbReference type="RefSeq" id="WP_114283232.1">
    <property type="nucleotide sequence ID" value="NZ_PSYR01000002.1"/>
</dbReference>
<evidence type="ECO:0000256" key="8">
    <source>
        <dbReference type="ARBA" id="ARBA00049244"/>
    </source>
</evidence>
<dbReference type="GO" id="GO:0006261">
    <property type="term" value="P:DNA-templated DNA replication"/>
    <property type="evidence" value="ECO:0007669"/>
    <property type="project" value="TreeGrafter"/>
</dbReference>
<dbReference type="Proteomes" id="UP000253250">
    <property type="component" value="Unassembled WGS sequence"/>
</dbReference>
<comment type="catalytic activity">
    <reaction evidence="8">
        <text>DNA(n) + a 2'-deoxyribonucleoside 5'-triphosphate = DNA(n+1) + diphosphate</text>
        <dbReference type="Rhea" id="RHEA:22508"/>
        <dbReference type="Rhea" id="RHEA-COMP:17339"/>
        <dbReference type="Rhea" id="RHEA-COMP:17340"/>
        <dbReference type="ChEBI" id="CHEBI:33019"/>
        <dbReference type="ChEBI" id="CHEBI:61560"/>
        <dbReference type="ChEBI" id="CHEBI:173112"/>
        <dbReference type="EC" id="2.7.7.7"/>
    </reaction>
</comment>
<evidence type="ECO:0000256" key="6">
    <source>
        <dbReference type="ARBA" id="ARBA00022932"/>
    </source>
</evidence>
<evidence type="ECO:0000256" key="9">
    <source>
        <dbReference type="NCBIfam" id="TIGR01128"/>
    </source>
</evidence>
<keyword evidence="4" id="KW-0548">Nucleotidyltransferase</keyword>
<keyword evidence="5" id="KW-0235">DNA replication</keyword>
<evidence type="ECO:0000256" key="2">
    <source>
        <dbReference type="ARBA" id="ARBA00017703"/>
    </source>
</evidence>
<evidence type="ECO:0000256" key="1">
    <source>
        <dbReference type="ARBA" id="ARBA00012417"/>
    </source>
</evidence>
<comment type="caution">
    <text evidence="12">The sequence shown here is derived from an EMBL/GenBank/DDBJ whole genome shotgun (WGS) entry which is preliminary data.</text>
</comment>
<feature type="domain" description="DNA polymerase III subunit delta C-terminal" evidence="11">
    <location>
        <begin position="207"/>
        <end position="325"/>
    </location>
</feature>
<feature type="domain" description="DNA polymerase III delta N-terminal" evidence="10">
    <location>
        <begin position="19"/>
        <end position="133"/>
    </location>
</feature>
<dbReference type="Gene3D" id="1.20.272.10">
    <property type="match status" value="1"/>
</dbReference>
<evidence type="ECO:0000256" key="3">
    <source>
        <dbReference type="ARBA" id="ARBA00022679"/>
    </source>
</evidence>
<proteinExistence type="inferred from homology"/>
<dbReference type="Pfam" id="PF06144">
    <property type="entry name" value="DNA_pol3_delta"/>
    <property type="match status" value="1"/>
</dbReference>
<dbReference type="NCBIfam" id="TIGR01128">
    <property type="entry name" value="holA"/>
    <property type="match status" value="1"/>
</dbReference>
<dbReference type="SUPFAM" id="SSF48019">
    <property type="entry name" value="post-AAA+ oligomerization domain-like"/>
    <property type="match status" value="1"/>
</dbReference>
<protein>
    <recommendedName>
        <fullName evidence="2 9">DNA polymerase III subunit delta</fullName>
        <ecNumber evidence="1 9">2.7.7.7</ecNumber>
    </recommendedName>
</protein>
<evidence type="ECO:0000259" key="11">
    <source>
        <dbReference type="Pfam" id="PF14840"/>
    </source>
</evidence>
<dbReference type="PANTHER" id="PTHR34388">
    <property type="entry name" value="DNA POLYMERASE III SUBUNIT DELTA"/>
    <property type="match status" value="1"/>
</dbReference>
<evidence type="ECO:0000256" key="7">
    <source>
        <dbReference type="ARBA" id="ARBA00034754"/>
    </source>
</evidence>
<evidence type="ECO:0000259" key="10">
    <source>
        <dbReference type="Pfam" id="PF06144"/>
    </source>
</evidence>
<sequence length="334" mass="36213">MLLKAEDLAARLGDLRRVYLVCGDEPFLVEEAVARIVAAAIAAGVGERQRFFLESGFSWGQFRETLASPSLFAARSLYELRAREAREGLGRELPACLPLIAPDAVLLVVTGALDRAAQKAAWVEAVAREGHVVVATPLVGEPLVTWVRARLREAGIVDEELARRISYFTEGNMGAAADAVARLKSEPHPGVEALAAIMGDEARFDVFAVTDAALKGDLAATYRYTNRLRMEARDPILVSWALTREVRLLGRMASRQARKAPLAELFRNERVWAARQALLVAALRRLSAARLHDLLQACAELDRTNKGRADGDAWTLIERVALGLAGMPGGGGVG</sequence>